<dbReference type="PANTHER" id="PTHR22604">
    <property type="entry name" value="OXIDOREDUCTASES"/>
    <property type="match status" value="1"/>
</dbReference>
<evidence type="ECO:0000256" key="2">
    <source>
        <dbReference type="ARBA" id="ARBA00023002"/>
    </source>
</evidence>
<dbReference type="Pfam" id="PF22725">
    <property type="entry name" value="GFO_IDH_MocA_C3"/>
    <property type="match status" value="1"/>
</dbReference>
<dbReference type="Pfam" id="PF01408">
    <property type="entry name" value="GFO_IDH_MocA"/>
    <property type="match status" value="1"/>
</dbReference>
<dbReference type="Gene3D" id="3.40.50.720">
    <property type="entry name" value="NAD(P)-binding Rossmann-like Domain"/>
    <property type="match status" value="1"/>
</dbReference>
<feature type="domain" description="Gfo/Idh/MocA-like oxidoreductase N-terminal" evidence="3">
    <location>
        <begin position="5"/>
        <end position="122"/>
    </location>
</feature>
<evidence type="ECO:0000256" key="1">
    <source>
        <dbReference type="ARBA" id="ARBA00010928"/>
    </source>
</evidence>
<feature type="domain" description="GFO/IDH/MocA-like oxidoreductase" evidence="4">
    <location>
        <begin position="132"/>
        <end position="247"/>
    </location>
</feature>
<keyword evidence="2" id="KW-0560">Oxidoreductase</keyword>
<dbReference type="Proteomes" id="UP001145069">
    <property type="component" value="Unassembled WGS sequence"/>
</dbReference>
<dbReference type="SUPFAM" id="SSF51735">
    <property type="entry name" value="NAD(P)-binding Rossmann-fold domains"/>
    <property type="match status" value="1"/>
</dbReference>
<evidence type="ECO:0000259" key="4">
    <source>
        <dbReference type="Pfam" id="PF22725"/>
    </source>
</evidence>
<keyword evidence="6" id="KW-1185">Reference proteome</keyword>
<dbReference type="RefSeq" id="WP_272445087.1">
    <property type="nucleotide sequence ID" value="NZ_JAMQKC010000002.1"/>
</dbReference>
<dbReference type="SUPFAM" id="SSF55347">
    <property type="entry name" value="Glyceraldehyde-3-phosphate dehydrogenase-like, C-terminal domain"/>
    <property type="match status" value="1"/>
</dbReference>
<dbReference type="AlphaFoldDB" id="A0A9X3WET6"/>
<organism evidence="5 6">
    <name type="scientific">Aquibacillus salsiterrae</name>
    <dbReference type="NCBI Taxonomy" id="2950439"/>
    <lineage>
        <taxon>Bacteria</taxon>
        <taxon>Bacillati</taxon>
        <taxon>Bacillota</taxon>
        <taxon>Bacilli</taxon>
        <taxon>Bacillales</taxon>
        <taxon>Bacillaceae</taxon>
        <taxon>Aquibacillus</taxon>
    </lineage>
</organism>
<dbReference type="Gene3D" id="3.30.360.10">
    <property type="entry name" value="Dihydrodipicolinate Reductase, domain 2"/>
    <property type="match status" value="1"/>
</dbReference>
<dbReference type="EMBL" id="JAMQKC010000002">
    <property type="protein sequence ID" value="MDC3416104.1"/>
    <property type="molecule type" value="Genomic_DNA"/>
</dbReference>
<accession>A0A9X3WET6</accession>
<comment type="caution">
    <text evidence="5">The sequence shown here is derived from an EMBL/GenBank/DDBJ whole genome shotgun (WGS) entry which is preliminary data.</text>
</comment>
<dbReference type="PANTHER" id="PTHR22604:SF105">
    <property type="entry name" value="TRANS-1,2-DIHYDROBENZENE-1,2-DIOL DEHYDROGENASE"/>
    <property type="match status" value="1"/>
</dbReference>
<dbReference type="InterPro" id="IPR055170">
    <property type="entry name" value="GFO_IDH_MocA-like_dom"/>
</dbReference>
<evidence type="ECO:0000313" key="6">
    <source>
        <dbReference type="Proteomes" id="UP001145069"/>
    </source>
</evidence>
<gene>
    <name evidence="5" type="ORF">NC799_04145</name>
</gene>
<dbReference type="GO" id="GO:0000166">
    <property type="term" value="F:nucleotide binding"/>
    <property type="evidence" value="ECO:0007669"/>
    <property type="project" value="InterPro"/>
</dbReference>
<dbReference type="InterPro" id="IPR000683">
    <property type="entry name" value="Gfo/Idh/MocA-like_OxRdtase_N"/>
</dbReference>
<dbReference type="InterPro" id="IPR050984">
    <property type="entry name" value="Gfo/Idh/MocA_domain"/>
</dbReference>
<name>A0A9X3WET6_9BACI</name>
<comment type="similarity">
    <text evidence="1">Belongs to the Gfo/Idh/MocA family.</text>
</comment>
<reference evidence="5" key="1">
    <citation type="submission" date="2022-06" db="EMBL/GenBank/DDBJ databases">
        <title>Aquibacillus sp. a new bacterium isolated from soil saline samples.</title>
        <authorList>
            <person name="Galisteo C."/>
            <person name="De La Haba R."/>
            <person name="Sanchez-Porro C."/>
            <person name="Ventosa A."/>
        </authorList>
    </citation>
    <scope>NUCLEOTIDE SEQUENCE</scope>
    <source>
        <strain evidence="5">3ASR75-54</strain>
    </source>
</reference>
<dbReference type="InterPro" id="IPR036291">
    <property type="entry name" value="NAD(P)-bd_dom_sf"/>
</dbReference>
<proteinExistence type="inferred from homology"/>
<protein>
    <submittedName>
        <fullName evidence="5">Gfo/Idh/MocA family oxidoreductase</fullName>
    </submittedName>
</protein>
<evidence type="ECO:0000313" key="5">
    <source>
        <dbReference type="EMBL" id="MDC3416104.1"/>
    </source>
</evidence>
<sequence>MTKLKWGVLSTAKIGREQVIPAIQRSNNGEVVAIASRGDYVLEVAKAFGIPKTYTTYQSLLEDDTIEAVYIPLPNSLHKEWVIKAAEHGKHILCEKPIGLNAAELEEMVAACQQHGVTLMEAFMYQFHPQHDKVKTLIADGEIGDVRFIRSSFSFVLNGDNNIRLNPELGGGSLYDVGCYTLHIGRYILDAEPTTVYTSAKIHPEFNVEVSAAGVLTFAGGVHVLFDSSFESTFRQSYQVVGSNGTIDVDGAFRPDTMDGGAGKIILKKDNGDVQQFEVEADQYKLQVEHFVDSIRANQEPSYSVEKMRGQMKVLDACLASIKTGTAIPLK</sequence>
<dbReference type="GO" id="GO:0016491">
    <property type="term" value="F:oxidoreductase activity"/>
    <property type="evidence" value="ECO:0007669"/>
    <property type="project" value="UniProtKB-KW"/>
</dbReference>
<evidence type="ECO:0000259" key="3">
    <source>
        <dbReference type="Pfam" id="PF01408"/>
    </source>
</evidence>